<evidence type="ECO:0000313" key="3">
    <source>
        <dbReference type="Proteomes" id="UP000607653"/>
    </source>
</evidence>
<accession>A0A822YAX0</accession>
<keyword evidence="1" id="KW-1133">Transmembrane helix</keyword>
<evidence type="ECO:0000313" key="2">
    <source>
        <dbReference type="EMBL" id="DAD29720.1"/>
    </source>
</evidence>
<keyword evidence="1" id="KW-0812">Transmembrane</keyword>
<gene>
    <name evidence="2" type="ORF">HUJ06_031188</name>
</gene>
<dbReference type="EMBL" id="DUZY01000002">
    <property type="protein sequence ID" value="DAD29720.1"/>
    <property type="molecule type" value="Genomic_DNA"/>
</dbReference>
<dbReference type="AlphaFoldDB" id="A0A822YAX0"/>
<dbReference type="Proteomes" id="UP000607653">
    <property type="component" value="Unassembled WGS sequence"/>
</dbReference>
<sequence length="43" mass="4936">MARLDFGLLFSSLWFYMPYVGLFGRIKSRRALKLSEAFSGSLC</sequence>
<name>A0A822YAX0_NELNU</name>
<organism evidence="2 3">
    <name type="scientific">Nelumbo nucifera</name>
    <name type="common">Sacred lotus</name>
    <dbReference type="NCBI Taxonomy" id="4432"/>
    <lineage>
        <taxon>Eukaryota</taxon>
        <taxon>Viridiplantae</taxon>
        <taxon>Streptophyta</taxon>
        <taxon>Embryophyta</taxon>
        <taxon>Tracheophyta</taxon>
        <taxon>Spermatophyta</taxon>
        <taxon>Magnoliopsida</taxon>
        <taxon>Proteales</taxon>
        <taxon>Nelumbonaceae</taxon>
        <taxon>Nelumbo</taxon>
    </lineage>
</organism>
<evidence type="ECO:0000256" key="1">
    <source>
        <dbReference type="SAM" id="Phobius"/>
    </source>
</evidence>
<proteinExistence type="predicted"/>
<keyword evidence="3" id="KW-1185">Reference proteome</keyword>
<reference evidence="2 3" key="1">
    <citation type="journal article" date="2020" name="Mol. Biol. Evol.">
        <title>Distinct Expression and Methylation Patterns for Genes with Different Fates following a Single Whole-Genome Duplication in Flowering Plants.</title>
        <authorList>
            <person name="Shi T."/>
            <person name="Rahmani R.S."/>
            <person name="Gugger P.F."/>
            <person name="Wang M."/>
            <person name="Li H."/>
            <person name="Zhang Y."/>
            <person name="Li Z."/>
            <person name="Wang Q."/>
            <person name="Van de Peer Y."/>
            <person name="Marchal K."/>
            <person name="Chen J."/>
        </authorList>
    </citation>
    <scope>NUCLEOTIDE SEQUENCE [LARGE SCALE GENOMIC DNA]</scope>
    <source>
        <tissue evidence="2">Leaf</tissue>
    </source>
</reference>
<feature type="transmembrane region" description="Helical" evidence="1">
    <location>
        <begin position="6"/>
        <end position="24"/>
    </location>
</feature>
<comment type="caution">
    <text evidence="2">The sequence shown here is derived from an EMBL/GenBank/DDBJ whole genome shotgun (WGS) entry which is preliminary data.</text>
</comment>
<keyword evidence="1" id="KW-0472">Membrane</keyword>
<protein>
    <submittedName>
        <fullName evidence="2">Uncharacterized protein</fullName>
    </submittedName>
</protein>